<evidence type="ECO:0000313" key="1">
    <source>
        <dbReference type="EMBL" id="ABV15258.1"/>
    </source>
</evidence>
<dbReference type="HOGENOM" id="CLU_2354710_0_0_6"/>
<organism evidence="1 2">
    <name type="scientific">Citrobacter koseri (strain ATCC BAA-895 / CDC 4225-83 / SGSC4696)</name>
    <dbReference type="NCBI Taxonomy" id="290338"/>
    <lineage>
        <taxon>Bacteria</taxon>
        <taxon>Pseudomonadati</taxon>
        <taxon>Pseudomonadota</taxon>
        <taxon>Gammaproteobacteria</taxon>
        <taxon>Enterobacterales</taxon>
        <taxon>Enterobacteriaceae</taxon>
        <taxon>Citrobacter</taxon>
    </lineage>
</organism>
<sequence>MAAHAPYPAYGAVPFVGLISAAPSGKDVVPSVGLISVAPSGKGVARSVGLISVAPSGKGVARSVGLISVSAIRQRCCAVRRPDKRKRHQAKMLRGL</sequence>
<keyword evidence="2" id="KW-1185">Reference proteome</keyword>
<gene>
    <name evidence="1" type="ordered locus">CKO_04197</name>
</gene>
<protein>
    <submittedName>
        <fullName evidence="1">Uncharacterized protein</fullName>
    </submittedName>
</protein>
<reference evidence="1 2" key="1">
    <citation type="submission" date="2007-08" db="EMBL/GenBank/DDBJ databases">
        <authorList>
            <consortium name="The Citrobacter koseri Genome Sequencing Project"/>
            <person name="McClelland M."/>
            <person name="Sanderson E.K."/>
            <person name="Porwollik S."/>
            <person name="Spieth J."/>
            <person name="Clifton W.S."/>
            <person name="Latreille P."/>
            <person name="Courtney L."/>
            <person name="Wang C."/>
            <person name="Pepin K."/>
            <person name="Bhonagiri V."/>
            <person name="Nash W."/>
            <person name="Johnson M."/>
            <person name="Thiruvilangam P."/>
            <person name="Wilson R."/>
        </authorList>
    </citation>
    <scope>NUCLEOTIDE SEQUENCE [LARGE SCALE GENOMIC DNA]</scope>
    <source>
        <strain evidence="2">ATCC BAA-895 / CDC 4225-83 / SGSC4696</strain>
    </source>
</reference>
<dbReference type="AlphaFoldDB" id="A8AP44"/>
<proteinExistence type="predicted"/>
<accession>A8AP44</accession>
<evidence type="ECO:0000313" key="2">
    <source>
        <dbReference type="Proteomes" id="UP000008148"/>
    </source>
</evidence>
<name>A8AP44_CITK8</name>
<dbReference type="KEGG" id="cko:CKO_04197"/>
<dbReference type="STRING" id="290338.CKO_04197"/>
<dbReference type="EMBL" id="CP000822">
    <property type="protein sequence ID" value="ABV15258.1"/>
    <property type="molecule type" value="Genomic_DNA"/>
</dbReference>
<dbReference type="Proteomes" id="UP000008148">
    <property type="component" value="Chromosome"/>
</dbReference>